<dbReference type="Proteomes" id="UP000198935">
    <property type="component" value="Unassembled WGS sequence"/>
</dbReference>
<evidence type="ECO:0000256" key="6">
    <source>
        <dbReference type="ARBA" id="ARBA00023004"/>
    </source>
</evidence>
<dbReference type="STRING" id="1503961.SAMN05421736_114115"/>
<feature type="binding site" description="axial binding residue" evidence="8">
    <location>
        <position position="155"/>
    </location>
    <ligand>
        <name>heme</name>
        <dbReference type="ChEBI" id="CHEBI:30413"/>
    </ligand>
    <ligandPart>
        <name>Fe</name>
        <dbReference type="ChEBI" id="CHEBI:18248"/>
    </ligandPart>
</feature>
<gene>
    <name evidence="10" type="ORF">SAMN05421736_114115</name>
</gene>
<keyword evidence="5 9" id="KW-1133">Transmembrane helix</keyword>
<keyword evidence="7 9" id="KW-0472">Membrane</keyword>
<keyword evidence="4 8" id="KW-0479">Metal-binding</keyword>
<evidence type="ECO:0000313" key="11">
    <source>
        <dbReference type="Proteomes" id="UP000198935"/>
    </source>
</evidence>
<dbReference type="InterPro" id="IPR000701">
    <property type="entry name" value="SuccDH_FuR_B_TM-su"/>
</dbReference>
<sequence>MKSDRTFFWRKLHSLSGLIPIGVFLIVHFGINYTAFYGEETYNQAAAMMGNLPFRYVMELFIIFIPLLYHGIYGVYIAREAKNNLSVYKYEKNWYFHFQRLSGIVVFLFLIWHVGTTRVAAAFGAEVTFDMVANLVANPVYLSFYLIGILMTTFHFSNGVRTMLITWGITVNQKSQNFGKMLGIVLFILLTGIGMIAIFAFVS</sequence>
<proteinExistence type="predicted"/>
<evidence type="ECO:0000256" key="9">
    <source>
        <dbReference type="SAM" id="Phobius"/>
    </source>
</evidence>
<keyword evidence="6 8" id="KW-0408">Iron</keyword>
<feature type="transmembrane region" description="Helical" evidence="9">
    <location>
        <begin position="140"/>
        <end position="160"/>
    </location>
</feature>
<evidence type="ECO:0000256" key="8">
    <source>
        <dbReference type="PIRSR" id="PIRSR000170-1"/>
    </source>
</evidence>
<comment type="subcellular location">
    <subcellularLocation>
        <location evidence="1">Membrane</location>
    </subcellularLocation>
</comment>
<dbReference type="GO" id="GO:0046872">
    <property type="term" value="F:metal ion binding"/>
    <property type="evidence" value="ECO:0007669"/>
    <property type="project" value="UniProtKB-KW"/>
</dbReference>
<protein>
    <submittedName>
        <fullName evidence="10">Succinate dehydrogenase / fumarate reductase cytochrome b subunit</fullName>
    </submittedName>
</protein>
<feature type="transmembrane region" description="Helical" evidence="9">
    <location>
        <begin position="98"/>
        <end position="120"/>
    </location>
</feature>
<dbReference type="NCBIfam" id="TIGR02046">
    <property type="entry name" value="sdhC_b558_fam"/>
    <property type="match status" value="1"/>
</dbReference>
<feature type="binding site" description="axial binding residue" evidence="8">
    <location>
        <position position="28"/>
    </location>
    <ligand>
        <name>heme</name>
        <dbReference type="ChEBI" id="CHEBI:30413"/>
    </ligand>
    <ligandPart>
        <name>Fe</name>
        <dbReference type="ChEBI" id="CHEBI:18248"/>
    </ligandPart>
</feature>
<evidence type="ECO:0000313" key="10">
    <source>
        <dbReference type="EMBL" id="SDZ49368.1"/>
    </source>
</evidence>
<keyword evidence="3 9" id="KW-0812">Transmembrane</keyword>
<dbReference type="GO" id="GO:0016020">
    <property type="term" value="C:membrane"/>
    <property type="evidence" value="ECO:0007669"/>
    <property type="project" value="UniProtKB-SubCell"/>
</dbReference>
<feature type="binding site" description="axial binding residue" evidence="8">
    <location>
        <position position="113"/>
    </location>
    <ligand>
        <name>heme</name>
        <dbReference type="ChEBI" id="CHEBI:30413"/>
    </ligand>
    <ligandPart>
        <name>Fe</name>
        <dbReference type="ChEBI" id="CHEBI:18248"/>
    </ligandPart>
</feature>
<evidence type="ECO:0000256" key="3">
    <source>
        <dbReference type="ARBA" id="ARBA00022692"/>
    </source>
</evidence>
<dbReference type="InterPro" id="IPR034804">
    <property type="entry name" value="SQR/QFR_C/D"/>
</dbReference>
<evidence type="ECO:0000256" key="4">
    <source>
        <dbReference type="ARBA" id="ARBA00022723"/>
    </source>
</evidence>
<evidence type="ECO:0000256" key="1">
    <source>
        <dbReference type="ARBA" id="ARBA00004370"/>
    </source>
</evidence>
<evidence type="ECO:0000256" key="5">
    <source>
        <dbReference type="ARBA" id="ARBA00022989"/>
    </source>
</evidence>
<dbReference type="OrthoDB" id="9789209at2"/>
<dbReference type="EMBL" id="FNPI01000014">
    <property type="protein sequence ID" value="SDZ49368.1"/>
    <property type="molecule type" value="Genomic_DNA"/>
</dbReference>
<name>A0A1H3THM3_9BACI</name>
<dbReference type="SUPFAM" id="SSF81343">
    <property type="entry name" value="Fumarate reductase respiratory complex transmembrane subunits"/>
    <property type="match status" value="1"/>
</dbReference>
<feature type="transmembrane region" description="Helical" evidence="9">
    <location>
        <begin position="12"/>
        <end position="36"/>
    </location>
</feature>
<dbReference type="InterPro" id="IPR011138">
    <property type="entry name" value="Cytochrome_b-558"/>
</dbReference>
<evidence type="ECO:0000256" key="7">
    <source>
        <dbReference type="ARBA" id="ARBA00023136"/>
    </source>
</evidence>
<feature type="binding site" description="axial binding residue" evidence="8">
    <location>
        <position position="70"/>
    </location>
    <ligand>
        <name>heme</name>
        <dbReference type="ChEBI" id="CHEBI:30413"/>
    </ligand>
    <ligandPart>
        <name>Fe</name>
        <dbReference type="ChEBI" id="CHEBI:18248"/>
    </ligandPart>
</feature>
<dbReference type="AlphaFoldDB" id="A0A1H3THM3"/>
<dbReference type="Pfam" id="PF01127">
    <property type="entry name" value="Sdh_cyt"/>
    <property type="match status" value="1"/>
</dbReference>
<dbReference type="InterPro" id="IPR016002">
    <property type="entry name" value="Succ_DH_cyt_b558_Firmicute"/>
</dbReference>
<reference evidence="11" key="1">
    <citation type="submission" date="2016-10" db="EMBL/GenBank/DDBJ databases">
        <authorList>
            <person name="Varghese N."/>
            <person name="Submissions S."/>
        </authorList>
    </citation>
    <scope>NUCLEOTIDE SEQUENCE [LARGE SCALE GENOMIC DNA]</scope>
    <source>
        <strain evidence="11">SP</strain>
    </source>
</reference>
<organism evidence="10 11">
    <name type="scientific">Evansella caseinilytica</name>
    <dbReference type="NCBI Taxonomy" id="1503961"/>
    <lineage>
        <taxon>Bacteria</taxon>
        <taxon>Bacillati</taxon>
        <taxon>Bacillota</taxon>
        <taxon>Bacilli</taxon>
        <taxon>Bacillales</taxon>
        <taxon>Bacillaceae</taxon>
        <taxon>Evansella</taxon>
    </lineage>
</organism>
<dbReference type="PIRSF" id="PIRSF000170">
    <property type="entry name" value="Succ_dh_cyt_b558"/>
    <property type="match status" value="1"/>
</dbReference>
<feature type="transmembrane region" description="Helical" evidence="9">
    <location>
        <begin position="56"/>
        <end position="78"/>
    </location>
</feature>
<dbReference type="Gene3D" id="1.20.1300.10">
    <property type="entry name" value="Fumarate reductase/succinate dehydrogenase, transmembrane subunit"/>
    <property type="match status" value="1"/>
</dbReference>
<feature type="transmembrane region" description="Helical" evidence="9">
    <location>
        <begin position="181"/>
        <end position="202"/>
    </location>
</feature>
<accession>A0A1H3THM3</accession>
<evidence type="ECO:0000256" key="2">
    <source>
        <dbReference type="ARBA" id="ARBA00022617"/>
    </source>
</evidence>
<keyword evidence="2 8" id="KW-0349">Heme</keyword>
<keyword evidence="11" id="KW-1185">Reference proteome</keyword>